<keyword evidence="9" id="KW-0238">DNA-binding</keyword>
<evidence type="ECO:0000256" key="7">
    <source>
        <dbReference type="ARBA" id="ARBA00022833"/>
    </source>
</evidence>
<dbReference type="InterPro" id="IPR057667">
    <property type="entry name" value="HTH_SB"/>
</dbReference>
<feature type="domain" description="C2H2-type" evidence="14">
    <location>
        <begin position="277"/>
        <end position="304"/>
    </location>
</feature>
<dbReference type="PANTHER" id="PTHR24394">
    <property type="entry name" value="ZINC FINGER PROTEIN"/>
    <property type="match status" value="1"/>
</dbReference>
<keyword evidence="6 12" id="KW-0863">Zinc-finger</keyword>
<dbReference type="InterPro" id="IPR009057">
    <property type="entry name" value="Homeodomain-like_sf"/>
</dbReference>
<dbReference type="FunFam" id="3.30.160.60:FF:000072">
    <property type="entry name" value="zinc finger protein 143 isoform X1"/>
    <property type="match status" value="1"/>
</dbReference>
<dbReference type="FunFam" id="3.30.160.60:FF:001954">
    <property type="entry name" value="Zinc finger protein 787"/>
    <property type="match status" value="1"/>
</dbReference>
<feature type="domain" description="C2H2-type" evidence="14">
    <location>
        <begin position="191"/>
        <end position="218"/>
    </location>
</feature>
<dbReference type="SUPFAM" id="SSF57667">
    <property type="entry name" value="beta-beta-alpha zinc fingers"/>
    <property type="match status" value="5"/>
</dbReference>
<evidence type="ECO:0000256" key="3">
    <source>
        <dbReference type="ARBA" id="ARBA00006991"/>
    </source>
</evidence>
<feature type="domain" description="C2H2-type" evidence="14">
    <location>
        <begin position="219"/>
        <end position="246"/>
    </location>
</feature>
<dbReference type="RefSeq" id="XP_019900615.2">
    <property type="nucleotide sequence ID" value="XM_020045056.2"/>
</dbReference>
<dbReference type="AlphaFoldDB" id="A0AAY5KZK0"/>
<dbReference type="Pfam" id="PF13465">
    <property type="entry name" value="zf-H2C2_2"/>
    <property type="match status" value="1"/>
</dbReference>
<name>A0AAY5KZK0_ESOLU</name>
<feature type="domain" description="C2H2-type" evidence="14">
    <location>
        <begin position="338"/>
        <end position="365"/>
    </location>
</feature>
<dbReference type="FunFam" id="3.30.160.60:FF:001818">
    <property type="entry name" value="GDNF-inducible zinc finger protein 1 isoform X1"/>
    <property type="match status" value="1"/>
</dbReference>
<proteinExistence type="inferred from homology"/>
<keyword evidence="16" id="KW-1185">Reference proteome</keyword>
<feature type="region of interest" description="Disordered" evidence="13">
    <location>
        <begin position="98"/>
        <end position="121"/>
    </location>
</feature>
<evidence type="ECO:0000256" key="8">
    <source>
        <dbReference type="ARBA" id="ARBA00023015"/>
    </source>
</evidence>
<dbReference type="GeneID" id="105029850"/>
<evidence type="ECO:0000256" key="5">
    <source>
        <dbReference type="ARBA" id="ARBA00022737"/>
    </source>
</evidence>
<evidence type="ECO:0000256" key="10">
    <source>
        <dbReference type="ARBA" id="ARBA00023163"/>
    </source>
</evidence>
<dbReference type="GO" id="GO:0008270">
    <property type="term" value="F:zinc ion binding"/>
    <property type="evidence" value="ECO:0007669"/>
    <property type="project" value="UniProtKB-KW"/>
</dbReference>
<dbReference type="InterPro" id="IPR036388">
    <property type="entry name" value="WH-like_DNA-bd_sf"/>
</dbReference>
<keyword evidence="11" id="KW-0539">Nucleus</keyword>
<dbReference type="Pfam" id="PF00096">
    <property type="entry name" value="zf-C2H2"/>
    <property type="match status" value="6"/>
</dbReference>
<evidence type="ECO:0000256" key="12">
    <source>
        <dbReference type="PROSITE-ProRule" id="PRU00042"/>
    </source>
</evidence>
<dbReference type="GO" id="GO:0005634">
    <property type="term" value="C:nucleus"/>
    <property type="evidence" value="ECO:0007669"/>
    <property type="project" value="UniProtKB-SubCell"/>
</dbReference>
<evidence type="ECO:0000256" key="6">
    <source>
        <dbReference type="ARBA" id="ARBA00022771"/>
    </source>
</evidence>
<feature type="domain" description="C2H2-type" evidence="14">
    <location>
        <begin position="310"/>
        <end position="337"/>
    </location>
</feature>
<feature type="domain" description="C2H2-type" evidence="14">
    <location>
        <begin position="247"/>
        <end position="276"/>
    </location>
</feature>
<dbReference type="InterPro" id="IPR036236">
    <property type="entry name" value="Znf_C2H2_sf"/>
</dbReference>
<keyword evidence="5" id="KW-0677">Repeat</keyword>
<reference evidence="15 16" key="1">
    <citation type="submission" date="2020-02" db="EMBL/GenBank/DDBJ databases">
        <title>Esox lucius (northern pike) genome, fEsoLuc1, primary haplotype.</title>
        <authorList>
            <person name="Myers G."/>
            <person name="Karagic N."/>
            <person name="Meyer A."/>
            <person name="Pippel M."/>
            <person name="Reichard M."/>
            <person name="Winkler S."/>
            <person name="Tracey A."/>
            <person name="Sims Y."/>
            <person name="Howe K."/>
            <person name="Rhie A."/>
            <person name="Formenti G."/>
            <person name="Durbin R."/>
            <person name="Fedrigo O."/>
            <person name="Jarvis E.D."/>
        </authorList>
    </citation>
    <scope>NUCLEOTIDE SEQUENCE [LARGE SCALE GENOMIC DNA]</scope>
</reference>
<dbReference type="FunFam" id="3.30.160.60:FF:000710">
    <property type="entry name" value="Zinc finger protein 768"/>
    <property type="match status" value="1"/>
</dbReference>
<feature type="compositionally biased region" description="Polar residues" evidence="13">
    <location>
        <begin position="102"/>
        <end position="112"/>
    </location>
</feature>
<evidence type="ECO:0000256" key="2">
    <source>
        <dbReference type="ARBA" id="ARBA00004123"/>
    </source>
</evidence>
<dbReference type="Pfam" id="PF25787">
    <property type="entry name" value="HTH_SB"/>
    <property type="match status" value="1"/>
</dbReference>
<dbReference type="FunFam" id="3.30.160.60:FF:001485">
    <property type="entry name" value="Krueppel-related zinc finger protein"/>
    <property type="match status" value="1"/>
</dbReference>
<accession>A0AAY5KZK0</accession>
<comment type="subcellular location">
    <subcellularLocation>
        <location evidence="2">Nucleus</location>
    </subcellularLocation>
</comment>
<dbReference type="FunFam" id="3.30.160.60:FF:000478">
    <property type="entry name" value="Zinc finger protein 133"/>
    <property type="match status" value="1"/>
</dbReference>
<reference evidence="15" key="3">
    <citation type="submission" date="2025-09" db="UniProtKB">
        <authorList>
            <consortium name="Ensembl"/>
        </authorList>
    </citation>
    <scope>IDENTIFICATION</scope>
</reference>
<evidence type="ECO:0000259" key="14">
    <source>
        <dbReference type="PROSITE" id="PS50157"/>
    </source>
</evidence>
<evidence type="ECO:0000256" key="11">
    <source>
        <dbReference type="ARBA" id="ARBA00023242"/>
    </source>
</evidence>
<keyword evidence="4" id="KW-0479">Metal-binding</keyword>
<feature type="compositionally biased region" description="Polar residues" evidence="13">
    <location>
        <begin position="506"/>
        <end position="519"/>
    </location>
</feature>
<dbReference type="SUPFAM" id="SSF46689">
    <property type="entry name" value="Homeodomain-like"/>
    <property type="match status" value="1"/>
</dbReference>
<dbReference type="FunFam" id="3.30.160.60:FF:000446">
    <property type="entry name" value="Zinc finger protein"/>
    <property type="match status" value="1"/>
</dbReference>
<dbReference type="GeneTree" id="ENSGT01150000286981"/>
<dbReference type="PROSITE" id="PS00028">
    <property type="entry name" value="ZINC_FINGER_C2H2_1"/>
    <property type="match status" value="9"/>
</dbReference>
<dbReference type="FunFam" id="3.30.160.60:FF:002343">
    <property type="entry name" value="Zinc finger protein 33A"/>
    <property type="match status" value="1"/>
</dbReference>
<reference evidence="15" key="2">
    <citation type="submission" date="2025-08" db="UniProtKB">
        <authorList>
            <consortium name="Ensembl"/>
        </authorList>
    </citation>
    <scope>IDENTIFICATION</scope>
</reference>
<keyword evidence="8" id="KW-0805">Transcription regulation</keyword>
<dbReference type="FunFam" id="3.30.160.60:FF:002274">
    <property type="entry name" value="Zinc finger protein 432"/>
    <property type="match status" value="1"/>
</dbReference>
<dbReference type="Ensembl" id="ENSELUT00000108831.1">
    <property type="protein sequence ID" value="ENSELUP00000091877.1"/>
    <property type="gene ID" value="ENSELUG00000041081.1"/>
</dbReference>
<dbReference type="InterPro" id="IPR013087">
    <property type="entry name" value="Znf_C2H2_type"/>
</dbReference>
<evidence type="ECO:0000256" key="1">
    <source>
        <dbReference type="ARBA" id="ARBA00003767"/>
    </source>
</evidence>
<feature type="region of interest" description="Disordered" evidence="13">
    <location>
        <begin position="485"/>
        <end position="519"/>
    </location>
</feature>
<feature type="domain" description="C2H2-type" evidence="14">
    <location>
        <begin position="399"/>
        <end position="426"/>
    </location>
</feature>
<organism evidence="15 16">
    <name type="scientific">Esox lucius</name>
    <name type="common">Northern pike</name>
    <dbReference type="NCBI Taxonomy" id="8010"/>
    <lineage>
        <taxon>Eukaryota</taxon>
        <taxon>Metazoa</taxon>
        <taxon>Chordata</taxon>
        <taxon>Craniata</taxon>
        <taxon>Vertebrata</taxon>
        <taxon>Euteleostomi</taxon>
        <taxon>Actinopterygii</taxon>
        <taxon>Neopterygii</taxon>
        <taxon>Teleostei</taxon>
        <taxon>Protacanthopterygii</taxon>
        <taxon>Esociformes</taxon>
        <taxon>Esocidae</taxon>
        <taxon>Esox</taxon>
    </lineage>
</organism>
<dbReference type="GO" id="GO:0000981">
    <property type="term" value="F:DNA-binding transcription factor activity, RNA polymerase II-specific"/>
    <property type="evidence" value="ECO:0007669"/>
    <property type="project" value="TreeGrafter"/>
</dbReference>
<comment type="similarity">
    <text evidence="3">Belongs to the krueppel C2H2-type zinc-finger protein family.</text>
</comment>
<evidence type="ECO:0000313" key="16">
    <source>
        <dbReference type="Proteomes" id="UP000265140"/>
    </source>
</evidence>
<dbReference type="Gene3D" id="1.10.10.10">
    <property type="entry name" value="Winged helix-like DNA-binding domain superfamily/Winged helix DNA-binding domain"/>
    <property type="match status" value="1"/>
</dbReference>
<feature type="domain" description="C2H2-type" evidence="14">
    <location>
        <begin position="371"/>
        <end position="398"/>
    </location>
</feature>
<evidence type="ECO:0000256" key="9">
    <source>
        <dbReference type="ARBA" id="ARBA00023125"/>
    </source>
</evidence>
<dbReference type="PROSITE" id="PS50157">
    <property type="entry name" value="ZINC_FINGER_C2H2_2"/>
    <property type="match status" value="9"/>
</dbReference>
<evidence type="ECO:0000313" key="15">
    <source>
        <dbReference type="Ensembl" id="ENSELUP00000091877.1"/>
    </source>
</evidence>
<dbReference type="PANTHER" id="PTHR24394:SF48">
    <property type="entry name" value="ZINC FINGER PROTEIN 771"/>
    <property type="match status" value="1"/>
</dbReference>
<keyword evidence="10" id="KW-0804">Transcription</keyword>
<sequence>MPRSKEIPEHLRKTAVDAYRAGKGYKAISKALGLHRTTVRAILSKWRKFGTVVNLPRSGRPAKISAKAKCKIIQGVTNNPRTTSRDLQACATSSKGCVAPPQSCSTEPQPTASYHGDQDYTSESRVVDYPRDLDDSGEIPMFNIVVIENEEDLLDWSFGNTAGQSPISSCSDEETRVPVQKPKNHTAKTFHRCLECGKEFPHPSKLQRHMRTHTGEKPFPCSVCGKRFRDTGALKTHERLHTGEKPFACPEEGCGKRFVSQGKLKLHHQTHTGEKPCHCSVCGKSFARMCHLKVHLMTHAGEEQRPKKPFQCSECDRGCKSAAELKMHQRMHTGERPFQCATCKKTFVFPSSLTRHEQSHISEENSTAKPYSCSECGKEFTQPWTLKIHVRQHTGEKPYHCSQCEKRFSSSSLLKRHQRVHTGEKPFECSDCGKCFSSSANRSSHRRRIHDGNAVATSQQKHATNTVDLIPGVREETGVLTNVKVKEEEEEDAAFGSPPAPPHHGTVQQLENHSTQSHL</sequence>
<comment type="function">
    <text evidence="1">May be involved in transcriptional regulation.</text>
</comment>
<keyword evidence="7" id="KW-0862">Zinc</keyword>
<evidence type="ECO:0000256" key="13">
    <source>
        <dbReference type="SAM" id="MobiDB-lite"/>
    </source>
</evidence>
<feature type="domain" description="C2H2-type" evidence="14">
    <location>
        <begin position="427"/>
        <end position="455"/>
    </location>
</feature>
<dbReference type="SMART" id="SM00355">
    <property type="entry name" value="ZnF_C2H2"/>
    <property type="match status" value="9"/>
</dbReference>
<dbReference type="Proteomes" id="UP000265140">
    <property type="component" value="Chromosome 9"/>
</dbReference>
<protein>
    <recommendedName>
        <fullName evidence="14">C2H2-type domain-containing protein</fullName>
    </recommendedName>
</protein>
<dbReference type="Gene3D" id="3.30.160.60">
    <property type="entry name" value="Classic Zinc Finger"/>
    <property type="match status" value="9"/>
</dbReference>
<evidence type="ECO:0000256" key="4">
    <source>
        <dbReference type="ARBA" id="ARBA00022723"/>
    </source>
</evidence>
<dbReference type="GO" id="GO:0003677">
    <property type="term" value="F:DNA binding"/>
    <property type="evidence" value="ECO:0007669"/>
    <property type="project" value="UniProtKB-KW"/>
</dbReference>